<feature type="signal peptide" evidence="1">
    <location>
        <begin position="1"/>
        <end position="26"/>
    </location>
</feature>
<organism evidence="2 3">
    <name type="scientific">Stenotrophomonas ginsengisoli</name>
    <dbReference type="NCBI Taxonomy" id="336566"/>
    <lineage>
        <taxon>Bacteria</taxon>
        <taxon>Pseudomonadati</taxon>
        <taxon>Pseudomonadota</taxon>
        <taxon>Gammaproteobacteria</taxon>
        <taxon>Lysobacterales</taxon>
        <taxon>Lysobacteraceae</taxon>
        <taxon>Stenotrophomonas</taxon>
    </lineage>
</organism>
<evidence type="ECO:0000256" key="1">
    <source>
        <dbReference type="SAM" id="SignalP"/>
    </source>
</evidence>
<dbReference type="InterPro" id="IPR014547">
    <property type="entry name" value="UCP028477"/>
</dbReference>
<dbReference type="EMBL" id="LDJM01000008">
    <property type="protein sequence ID" value="KRG78744.1"/>
    <property type="molecule type" value="Genomic_DNA"/>
</dbReference>
<keyword evidence="3" id="KW-1185">Reference proteome</keyword>
<accession>A0A0R0DM76</accession>
<proteinExistence type="predicted"/>
<gene>
    <name evidence="2" type="ORF">ABB30_02970</name>
</gene>
<comment type="caution">
    <text evidence="2">The sequence shown here is derived from an EMBL/GenBank/DDBJ whole genome shotgun (WGS) entry which is preliminary data.</text>
</comment>
<dbReference type="OrthoDB" id="6623995at2"/>
<reference evidence="2 3" key="1">
    <citation type="submission" date="2015-05" db="EMBL/GenBank/DDBJ databases">
        <title>Genome sequencing and analysis of members of genus Stenotrophomonas.</title>
        <authorList>
            <person name="Patil P.P."/>
            <person name="Midha S."/>
            <person name="Patil P.B."/>
        </authorList>
    </citation>
    <scope>NUCLEOTIDE SEQUENCE [LARGE SCALE GENOMIC DNA]</scope>
    <source>
        <strain evidence="2 3">DSM 24757</strain>
    </source>
</reference>
<sequence length="285" mass="31093">MPRVPPRPGRGLLTLALLAVAGLAQAQQPACTPRYPPPETMAAMFDMASVTSQRLDALDGVDVAIAARGGQDLSKYGLRHSHLAILLRDDAQQWQVYHLLNRCKGDTSQLYREGLVNLLGESSVSSNLRVGIPSAEVASALRQLLAGDAPLAHALHQPRYSMLAWPGGDDYQNSNQWVLEMLAAAIAHSRDGSVLDARSKTRHWLKDNGYLPSRLHIGLGKRLGARFFVDNVAVTDHPASERISGNYSVVTVESVFNFLHDQQVLQQELSIPHRHLPSPAQGTTP</sequence>
<feature type="chain" id="PRO_5006396009" evidence="1">
    <location>
        <begin position="27"/>
        <end position="285"/>
    </location>
</feature>
<dbReference type="PATRIC" id="fig|336566.3.peg.3022"/>
<name>A0A0R0DM76_9GAMM</name>
<evidence type="ECO:0000313" key="2">
    <source>
        <dbReference type="EMBL" id="KRG78744.1"/>
    </source>
</evidence>
<evidence type="ECO:0000313" key="3">
    <source>
        <dbReference type="Proteomes" id="UP000050956"/>
    </source>
</evidence>
<dbReference type="Pfam" id="PF09916">
    <property type="entry name" value="DUF2145"/>
    <property type="match status" value="1"/>
</dbReference>
<dbReference type="Proteomes" id="UP000050956">
    <property type="component" value="Unassembled WGS sequence"/>
</dbReference>
<protein>
    <submittedName>
        <fullName evidence="2">Membrane protein</fullName>
    </submittedName>
</protein>
<dbReference type="STRING" id="336566.ABB30_02970"/>
<dbReference type="PIRSF" id="PIRSF028477">
    <property type="entry name" value="UCP028477"/>
    <property type="match status" value="1"/>
</dbReference>
<dbReference type="AlphaFoldDB" id="A0A0R0DM76"/>
<dbReference type="RefSeq" id="WP_057636823.1">
    <property type="nucleotide sequence ID" value="NZ_LDJM01000008.1"/>
</dbReference>
<keyword evidence="1" id="KW-0732">Signal</keyword>